<evidence type="ECO:0000313" key="2">
    <source>
        <dbReference type="EMBL" id="AJP74478.1"/>
    </source>
</evidence>
<dbReference type="OrthoDB" id="9804686at2"/>
<proteinExistence type="predicted"/>
<dbReference type="NCBIfam" id="TIGR02474">
    <property type="entry name" value="pec_lyase"/>
    <property type="match status" value="1"/>
</dbReference>
<dbReference type="InterPro" id="IPR012669">
    <property type="entry name" value="Pectate_lyase"/>
</dbReference>
<name>A0A7U5CV18_9SPHN</name>
<feature type="region of interest" description="Disordered" evidence="1">
    <location>
        <begin position="11"/>
        <end position="31"/>
    </location>
</feature>
<accession>A0A7U5CV18</accession>
<evidence type="ECO:0000313" key="3">
    <source>
        <dbReference type="Proteomes" id="UP000032300"/>
    </source>
</evidence>
<dbReference type="Gene3D" id="1.50.10.20">
    <property type="match status" value="1"/>
</dbReference>
<reference evidence="2 3" key="1">
    <citation type="journal article" date="2015" name="Int. J. Syst. Evol. Microbiol.">
        <title>Sphingomonas hengshuiensis sp. nov., isolated from lake wetland.</title>
        <authorList>
            <person name="Wei S."/>
            <person name="Wang T."/>
            <person name="Liu H."/>
            <person name="Zhang C."/>
            <person name="Guo J."/>
            <person name="Wang Q."/>
            <person name="Liang K."/>
            <person name="Zhang Z."/>
        </authorList>
    </citation>
    <scope>NUCLEOTIDE SEQUENCE [LARGE SCALE GENOMIC DNA]</scope>
    <source>
        <strain evidence="2 3">WHSC-8</strain>
    </source>
</reference>
<dbReference type="EMBL" id="CP010836">
    <property type="protein sequence ID" value="AJP74478.1"/>
    <property type="molecule type" value="Genomic_DNA"/>
</dbReference>
<dbReference type="SUPFAM" id="SSF81853">
    <property type="entry name" value="Family 10 polysaccharide lyase"/>
    <property type="match status" value="1"/>
</dbReference>
<protein>
    <submittedName>
        <fullName evidence="2">Pectate lyase</fullName>
    </submittedName>
</protein>
<dbReference type="KEGG" id="sphi:TS85_12350"/>
<gene>
    <name evidence="2" type="ORF">TS85_12350</name>
</gene>
<keyword evidence="3" id="KW-1185">Reference proteome</keyword>
<organism evidence="2 3">
    <name type="scientific">Sphingomonas hengshuiensis</name>
    <dbReference type="NCBI Taxonomy" id="1609977"/>
    <lineage>
        <taxon>Bacteria</taxon>
        <taxon>Pseudomonadati</taxon>
        <taxon>Pseudomonadota</taxon>
        <taxon>Alphaproteobacteria</taxon>
        <taxon>Sphingomonadales</taxon>
        <taxon>Sphingomonadaceae</taxon>
        <taxon>Sphingomonas</taxon>
    </lineage>
</organism>
<dbReference type="GO" id="GO:0016829">
    <property type="term" value="F:lyase activity"/>
    <property type="evidence" value="ECO:0007669"/>
    <property type="project" value="UniProtKB-KW"/>
</dbReference>
<keyword evidence="2" id="KW-0456">Lyase</keyword>
<reference evidence="2 3" key="2">
    <citation type="submission" date="2015-02" db="EMBL/GenBank/DDBJ databases">
        <title>The complete genome of Sphingomonas hengshuiensis sp. WHSC-8 isolated from soil of Hengshui Lake.</title>
        <authorList>
            <person name="Wei S."/>
            <person name="Guo J."/>
            <person name="Su C."/>
            <person name="Wu R."/>
            <person name="Zhang Z."/>
            <person name="Liang K."/>
            <person name="Li H."/>
            <person name="Wang T."/>
            <person name="Liu H."/>
            <person name="Zhang C."/>
            <person name="Li Z."/>
            <person name="Wang Q."/>
            <person name="Meng J."/>
        </authorList>
    </citation>
    <scope>NUCLEOTIDE SEQUENCE [LARGE SCALE GENOMIC DNA]</scope>
    <source>
        <strain evidence="2 3">WHSC-8</strain>
    </source>
</reference>
<dbReference type="Proteomes" id="UP000032300">
    <property type="component" value="Chromosome"/>
</dbReference>
<sequence length="374" mass="39902">MRADKAALRAERAALTGPVPERAHDGKTAGMPLDRAPEWYASEAALRVARNIVSFQTPAGGWGKNVNRDAPPRAPGEGYVAGLDPSGKAGGPRAIDDDGWSYVGTIDNDATTTELRFLARVQAQFPGAAGDGYRAAFEKGVRYLLAAQFPNGGWPQVYPLQGGYHDALTFNDGAVADVATLMLSVAARAGDYGFVAAALAEAARVSAERACAVIVQTQVRIGGKPTIWGQQHDALTLAPAGARNFEPIAVSSGESAGLLLFLMRLKDPSPGVVAAVRDGVAWLDAHALHDVAWVVDPARGGRRLVAQPGAAPLWPRYYEIPTARAIFGDRDRSIHDSVDEISEERRNGYAWFVTEPRKAIEAYAKWSAKHASPQ</sequence>
<dbReference type="Pfam" id="PF09492">
    <property type="entry name" value="Pec_lyase"/>
    <property type="match status" value="1"/>
</dbReference>
<evidence type="ECO:0000256" key="1">
    <source>
        <dbReference type="SAM" id="MobiDB-lite"/>
    </source>
</evidence>
<dbReference type="AlphaFoldDB" id="A0A7U5CV18"/>